<dbReference type="Proteomes" id="UP000051660">
    <property type="component" value="Unassembled WGS sequence"/>
</dbReference>
<evidence type="ECO:0000313" key="1">
    <source>
        <dbReference type="EMBL" id="KRR16026.1"/>
    </source>
</evidence>
<organism evidence="1 2">
    <name type="scientific">Bradyrhizobium lablabi</name>
    <dbReference type="NCBI Taxonomy" id="722472"/>
    <lineage>
        <taxon>Bacteria</taxon>
        <taxon>Pseudomonadati</taxon>
        <taxon>Pseudomonadota</taxon>
        <taxon>Alphaproteobacteria</taxon>
        <taxon>Hyphomicrobiales</taxon>
        <taxon>Nitrobacteraceae</taxon>
        <taxon>Bradyrhizobium</taxon>
    </lineage>
</organism>
<dbReference type="EMBL" id="LLYB01000132">
    <property type="protein sequence ID" value="KRR16026.1"/>
    <property type="molecule type" value="Genomic_DNA"/>
</dbReference>
<gene>
    <name evidence="1" type="ORF">CQ14_38695</name>
</gene>
<comment type="caution">
    <text evidence="1">The sequence shown here is derived from an EMBL/GenBank/DDBJ whole genome shotgun (WGS) entry which is preliminary data.</text>
</comment>
<dbReference type="AlphaFoldDB" id="A0A0R3M7Z8"/>
<evidence type="ECO:0000313" key="2">
    <source>
        <dbReference type="Proteomes" id="UP000051660"/>
    </source>
</evidence>
<proteinExistence type="predicted"/>
<reference evidence="1 2" key="1">
    <citation type="submission" date="2014-03" db="EMBL/GenBank/DDBJ databases">
        <title>Bradyrhizobium valentinum sp. nov., isolated from effective nodules of Lupinus mariae-josephae, a lupine endemic of basic-lime soils in Eastern Spain.</title>
        <authorList>
            <person name="Duran D."/>
            <person name="Rey L."/>
            <person name="Navarro A."/>
            <person name="Busquets A."/>
            <person name="Imperial J."/>
            <person name="Ruiz-Argueso T."/>
        </authorList>
    </citation>
    <scope>NUCLEOTIDE SEQUENCE [LARGE SCALE GENOMIC DNA]</scope>
    <source>
        <strain evidence="1 2">CCBAU 23086</strain>
    </source>
</reference>
<accession>A0A0R3M7Z8</accession>
<sequence length="98" mass="11613">MLRVLTIQEDRHLRHAEDNEEYENKLRERWQAAKLKFEAVSAVAILILPQEAADRIQHLEDKLANGKHESWFDEIQHDYAAVAECMTWLIDHAKDYRS</sequence>
<name>A0A0R3M7Z8_9BRAD</name>
<protein>
    <submittedName>
        <fullName evidence="1">Uncharacterized protein</fullName>
    </submittedName>
</protein>